<dbReference type="EMBL" id="JAATIQ010000085">
    <property type="protein sequence ID" value="KAF4385417.1"/>
    <property type="molecule type" value="Genomic_DNA"/>
</dbReference>
<dbReference type="GO" id="GO:0007029">
    <property type="term" value="P:endoplasmic reticulum organization"/>
    <property type="evidence" value="ECO:0007669"/>
    <property type="project" value="InterPro"/>
</dbReference>
<dbReference type="PROSITE" id="PS00592">
    <property type="entry name" value="GH9_2"/>
    <property type="match status" value="1"/>
</dbReference>
<comment type="catalytic activity">
    <reaction evidence="1 15">
        <text>Endohydrolysis of (1-&gt;4)-beta-D-glucosidic linkages in cellulose, lichenin and cereal beta-D-glucans.</text>
        <dbReference type="EC" id="3.2.1.4"/>
    </reaction>
</comment>
<dbReference type="Pfam" id="PF00759">
    <property type="entry name" value="Glyco_hydro_9"/>
    <property type="match status" value="1"/>
</dbReference>
<comment type="similarity">
    <text evidence="3 14 15">Belongs to the glycosyl hydrolase 9 (cellulase E) family.</text>
</comment>
<feature type="region of interest" description="Disordered" evidence="16">
    <location>
        <begin position="450"/>
        <end position="476"/>
    </location>
</feature>
<comment type="subcellular location">
    <subcellularLocation>
        <location evidence="2">Endoplasmic reticulum membrane</location>
        <topology evidence="2">Multi-pass membrane protein</topology>
    </subcellularLocation>
</comment>
<dbReference type="Gene3D" id="1.50.10.10">
    <property type="match status" value="2"/>
</dbReference>
<dbReference type="PANTHER" id="PTHR22298">
    <property type="entry name" value="ENDO-1,4-BETA-GLUCANASE"/>
    <property type="match status" value="1"/>
</dbReference>
<evidence type="ECO:0000256" key="11">
    <source>
        <dbReference type="ARBA" id="ARBA00023277"/>
    </source>
</evidence>
<sequence>MGFFKTLALLLVVVSVVEVASSASINYGDALSKSILFFEGQRSGKLPSSQRMTWRKDSALTDGFDIGVDLVGGYYDAGDNVKFNFPMAFSTTMLAWSVIEFGKSMGPDLPHALDAIRWGTDYFLKATSVPGFVFVQVGDPYGDHMCWERPEDMDTPRTPFAVSKQFPGSEVFDFADKNRGSYNDTLGHWVCPFYCDFSGYQDELLWGAAWLFKATNEPYYWNYVMTNRQTLKSSTIVKHIDIDGVKYSNAYSFAEFGWDTKTAGINVLISKFLLPSASASSSPFIADADNFICSVLPESPTKSVSYSPGGLLFKPGGSNLQHATALSFLLVAYSRYLNQAKRVVHCGNIVASPSRLIAVARSQVDYILGNNPMKMSYMVGYGAKFPQKIHHRGSSLPSIDNQKGHIDCHGGTTYFLSNNPNPNVLTGAIVGGPDISDSYSDSRSDFVWGPDSGQDSGLEEEKMQQRKSTFGRPTGTDGSDFSYRMVVESRYQRVAEGKSRFSKLIFVQAIIQIIGALYAVLRTSWEGGPNRIAISSTAVCLISLFIGDLGRRRSRTNLLRFYMVASSIALIVSIYCVVKDNLTLQVLQDLSNWERHKFELLEISHAILDESSKSLLLARYELGSSFHYQLNLIMLQPMHVVVSDL</sequence>
<feature type="active site" evidence="14">
    <location>
        <position position="390"/>
    </location>
</feature>
<organism evidence="19 20">
    <name type="scientific">Cannabis sativa</name>
    <name type="common">Hemp</name>
    <name type="synonym">Marijuana</name>
    <dbReference type="NCBI Taxonomy" id="3483"/>
    <lineage>
        <taxon>Eukaryota</taxon>
        <taxon>Viridiplantae</taxon>
        <taxon>Streptophyta</taxon>
        <taxon>Embryophyta</taxon>
        <taxon>Tracheophyta</taxon>
        <taxon>Spermatophyta</taxon>
        <taxon>Magnoliopsida</taxon>
        <taxon>eudicotyledons</taxon>
        <taxon>Gunneridae</taxon>
        <taxon>Pentapetalae</taxon>
        <taxon>rosids</taxon>
        <taxon>fabids</taxon>
        <taxon>Rosales</taxon>
        <taxon>Cannabaceae</taxon>
        <taxon>Cannabis</taxon>
    </lineage>
</organism>
<feature type="transmembrane region" description="Helical" evidence="17">
    <location>
        <begin position="559"/>
        <end position="578"/>
    </location>
</feature>
<evidence type="ECO:0000256" key="5">
    <source>
        <dbReference type="ARBA" id="ARBA00022692"/>
    </source>
</evidence>
<evidence type="ECO:0000256" key="1">
    <source>
        <dbReference type="ARBA" id="ARBA00000966"/>
    </source>
</evidence>
<evidence type="ECO:0000256" key="10">
    <source>
        <dbReference type="ARBA" id="ARBA00023136"/>
    </source>
</evidence>
<keyword evidence="10 17" id="KW-0472">Membrane</keyword>
<evidence type="ECO:0000256" key="9">
    <source>
        <dbReference type="ARBA" id="ARBA00023001"/>
    </source>
</evidence>
<dbReference type="InterPro" id="IPR012341">
    <property type="entry name" value="6hp_glycosidase-like_sf"/>
</dbReference>
<feature type="transmembrane region" description="Helical" evidence="17">
    <location>
        <begin position="528"/>
        <end position="547"/>
    </location>
</feature>
<feature type="transmembrane region" description="Helical" evidence="17">
    <location>
        <begin position="501"/>
        <end position="521"/>
    </location>
</feature>
<dbReference type="SUPFAM" id="SSF48208">
    <property type="entry name" value="Six-hairpin glycosidases"/>
    <property type="match status" value="1"/>
</dbReference>
<evidence type="ECO:0000313" key="20">
    <source>
        <dbReference type="Proteomes" id="UP000583929"/>
    </source>
</evidence>
<evidence type="ECO:0000256" key="6">
    <source>
        <dbReference type="ARBA" id="ARBA00022801"/>
    </source>
</evidence>
<keyword evidence="13 14" id="KW-0624">Polysaccharide degradation</keyword>
<name>A0A7J6GR85_CANSA</name>
<dbReference type="AlphaFoldDB" id="A0A7J6GR85"/>
<proteinExistence type="inferred from homology"/>
<feature type="domain" description="Glycoside hydrolase family 9" evidence="18">
    <location>
        <begin position="170"/>
        <end position="446"/>
    </location>
</feature>
<evidence type="ECO:0000256" key="14">
    <source>
        <dbReference type="PROSITE-ProRule" id="PRU10059"/>
    </source>
</evidence>
<dbReference type="Pfam" id="PF07086">
    <property type="entry name" value="Jagunal"/>
    <property type="match status" value="1"/>
</dbReference>
<dbReference type="EC" id="3.2.1.4" evidence="15"/>
<keyword evidence="11 14" id="KW-0119">Carbohydrate metabolism</keyword>
<keyword evidence="7" id="KW-0256">Endoplasmic reticulum</keyword>
<accession>A0A7J6GR85</accession>
<keyword evidence="9 15" id="KW-0136">Cellulose degradation</keyword>
<keyword evidence="8 17" id="KW-1133">Transmembrane helix</keyword>
<dbReference type="GO" id="GO:0030245">
    <property type="term" value="P:cellulose catabolic process"/>
    <property type="evidence" value="ECO:0007669"/>
    <property type="project" value="UniProtKB-KW"/>
</dbReference>
<evidence type="ECO:0000256" key="3">
    <source>
        <dbReference type="ARBA" id="ARBA00007072"/>
    </source>
</evidence>
<evidence type="ECO:0000256" key="2">
    <source>
        <dbReference type="ARBA" id="ARBA00004477"/>
    </source>
</evidence>
<evidence type="ECO:0000256" key="4">
    <source>
        <dbReference type="ARBA" id="ARBA00008462"/>
    </source>
</evidence>
<evidence type="ECO:0000256" key="8">
    <source>
        <dbReference type="ARBA" id="ARBA00022989"/>
    </source>
</evidence>
<comment type="caution">
    <text evidence="19">The sequence shown here is derived from an EMBL/GenBank/DDBJ whole genome shotgun (WGS) entry which is preliminary data.</text>
</comment>
<evidence type="ECO:0000256" key="12">
    <source>
        <dbReference type="ARBA" id="ARBA00023295"/>
    </source>
</evidence>
<dbReference type="InterPro" id="IPR001701">
    <property type="entry name" value="Glyco_hydro_9"/>
</dbReference>
<keyword evidence="15" id="KW-0732">Signal</keyword>
<keyword evidence="20" id="KW-1185">Reference proteome</keyword>
<gene>
    <name evidence="19" type="ORF">G4B88_005749</name>
</gene>
<evidence type="ECO:0000259" key="18">
    <source>
        <dbReference type="Pfam" id="PF00759"/>
    </source>
</evidence>
<dbReference type="Proteomes" id="UP000583929">
    <property type="component" value="Unassembled WGS sequence"/>
</dbReference>
<dbReference type="InterPro" id="IPR018221">
    <property type="entry name" value="Glyco_hydro_9_His_AS"/>
</dbReference>
<feature type="signal peptide" evidence="15">
    <location>
        <begin position="1"/>
        <end position="22"/>
    </location>
</feature>
<dbReference type="InterPro" id="IPR008928">
    <property type="entry name" value="6-hairpin_glycosidase_sf"/>
</dbReference>
<evidence type="ECO:0000313" key="19">
    <source>
        <dbReference type="EMBL" id="KAF4385417.1"/>
    </source>
</evidence>
<evidence type="ECO:0000256" key="15">
    <source>
        <dbReference type="RuleBase" id="RU361166"/>
    </source>
</evidence>
<evidence type="ECO:0000256" key="17">
    <source>
        <dbReference type="SAM" id="Phobius"/>
    </source>
</evidence>
<evidence type="ECO:0000256" key="16">
    <source>
        <dbReference type="SAM" id="MobiDB-lite"/>
    </source>
</evidence>
<dbReference type="InterPro" id="IPR009787">
    <property type="entry name" value="Jagunal"/>
</dbReference>
<keyword evidence="12 14" id="KW-0326">Glycosidase</keyword>
<evidence type="ECO:0000256" key="13">
    <source>
        <dbReference type="ARBA" id="ARBA00023326"/>
    </source>
</evidence>
<dbReference type="GO" id="GO:0005789">
    <property type="term" value="C:endoplasmic reticulum membrane"/>
    <property type="evidence" value="ECO:0007669"/>
    <property type="project" value="UniProtKB-SubCell"/>
</dbReference>
<feature type="chain" id="PRO_5029934879" description="Endoglucanase" evidence="15">
    <location>
        <begin position="23"/>
        <end position="645"/>
    </location>
</feature>
<evidence type="ECO:0000256" key="7">
    <source>
        <dbReference type="ARBA" id="ARBA00022824"/>
    </source>
</evidence>
<protein>
    <recommendedName>
        <fullName evidence="15">Endoglucanase</fullName>
        <ecNumber evidence="15">3.2.1.4</ecNumber>
    </recommendedName>
</protein>
<reference evidence="19 20" key="1">
    <citation type="journal article" date="2020" name="bioRxiv">
        <title>Sequence and annotation of 42 cannabis genomes reveals extensive copy number variation in cannabinoid synthesis and pathogen resistance genes.</title>
        <authorList>
            <person name="Mckernan K.J."/>
            <person name="Helbert Y."/>
            <person name="Kane L.T."/>
            <person name="Ebling H."/>
            <person name="Zhang L."/>
            <person name="Liu B."/>
            <person name="Eaton Z."/>
            <person name="Mclaughlin S."/>
            <person name="Kingan S."/>
            <person name="Baybayan P."/>
            <person name="Concepcion G."/>
            <person name="Jordan M."/>
            <person name="Riva A."/>
            <person name="Barbazuk W."/>
            <person name="Harkins T."/>
        </authorList>
    </citation>
    <scope>NUCLEOTIDE SEQUENCE [LARGE SCALE GENOMIC DNA]</scope>
    <source>
        <strain evidence="20">cv. Jamaican Lion 4</strain>
        <tissue evidence="19">Leaf</tissue>
    </source>
</reference>
<keyword evidence="5 17" id="KW-0812">Transmembrane</keyword>
<comment type="similarity">
    <text evidence="4">Belongs to the jagunal family.</text>
</comment>
<dbReference type="GO" id="GO:0008810">
    <property type="term" value="F:cellulase activity"/>
    <property type="evidence" value="ECO:0007669"/>
    <property type="project" value="UniProtKB-EC"/>
</dbReference>
<keyword evidence="6 14" id="KW-0378">Hydrolase</keyword>